<dbReference type="Gene3D" id="3.50.50.60">
    <property type="entry name" value="FAD/NAD(P)-binding domain"/>
    <property type="match status" value="1"/>
</dbReference>
<dbReference type="InterPro" id="IPR036188">
    <property type="entry name" value="FAD/NAD-bd_sf"/>
</dbReference>
<gene>
    <name evidence="2" type="ORF">PV08_09147</name>
</gene>
<dbReference type="EMBL" id="KN847498">
    <property type="protein sequence ID" value="KIW11874.1"/>
    <property type="molecule type" value="Genomic_DNA"/>
</dbReference>
<dbReference type="Gene3D" id="3.30.9.10">
    <property type="entry name" value="D-Amino Acid Oxidase, subunit A, domain 2"/>
    <property type="match status" value="1"/>
</dbReference>
<sequence length="501" mass="54792">MADRVSSSILAELEAQALSDPQLPRANPTVATWQLPPHPTLSEIQSESLLKTTDYAIIGSGVTGCSVAKTLFEQAPSSSHPFSVTVLEARTLTSGATGRNGGVLTSFVPGDYKLLSERFGHEQAVKIARYANSTLEKMHALGNSSDELRRVSEVRRLQDVVCFEDKESFEQALESYRLYEEHVPEERGTIRKLTPQEAEKEYNVRAAAGAVVAPNGAFWPYRLITNIWAQLHSEYHSRLSIETKTPVTEITYDANTNKTHPYILHTPRGELRAAKVIHATNGYTGHLVPELRGKIFPVRGTMSTQKSTPEFGRHGHALSWSIVNSGSYDSVSRTMELGLYYGCQNPHTGDIFVGGERAKVDEMLVGDDTQVGDSCAENISNVLPRLFTKGWEGEGTKSYVIRTWSGIMGFTADRLPLVGSLPVGVTKRGVEGGEWIAAGFNGYGMPLCWSSGEAVAKMLLGINVSGFLPETFLASRERLVDDVEKRMAVVPALQLLVGGHP</sequence>
<name>A0A0D2BKV4_9EURO</name>
<dbReference type="GeneID" id="27336230"/>
<dbReference type="VEuPathDB" id="FungiDB:PV08_09147"/>
<dbReference type="OrthoDB" id="512662at2759"/>
<protein>
    <recommendedName>
        <fullName evidence="1">FAD dependent oxidoreductase domain-containing protein</fullName>
    </recommendedName>
</protein>
<organism evidence="2 3">
    <name type="scientific">Exophiala spinifera</name>
    <dbReference type="NCBI Taxonomy" id="91928"/>
    <lineage>
        <taxon>Eukaryota</taxon>
        <taxon>Fungi</taxon>
        <taxon>Dikarya</taxon>
        <taxon>Ascomycota</taxon>
        <taxon>Pezizomycotina</taxon>
        <taxon>Eurotiomycetes</taxon>
        <taxon>Chaetothyriomycetidae</taxon>
        <taxon>Chaetothyriales</taxon>
        <taxon>Herpotrichiellaceae</taxon>
        <taxon>Exophiala</taxon>
    </lineage>
</organism>
<dbReference type="PANTHER" id="PTHR13847:SF213">
    <property type="entry name" value="DEPENDENT OXIDOREDUCTASE, PUTATIVE-RELATED"/>
    <property type="match status" value="1"/>
</dbReference>
<keyword evidence="3" id="KW-1185">Reference proteome</keyword>
<feature type="domain" description="FAD dependent oxidoreductase" evidence="1">
    <location>
        <begin position="54"/>
        <end position="458"/>
    </location>
</feature>
<evidence type="ECO:0000313" key="3">
    <source>
        <dbReference type="Proteomes" id="UP000053328"/>
    </source>
</evidence>
<dbReference type="Pfam" id="PF01266">
    <property type="entry name" value="DAO"/>
    <property type="match status" value="1"/>
</dbReference>
<reference evidence="2 3" key="1">
    <citation type="submission" date="2015-01" db="EMBL/GenBank/DDBJ databases">
        <title>The Genome Sequence of Exophiala spinifera CBS89968.</title>
        <authorList>
            <consortium name="The Broad Institute Genomics Platform"/>
            <person name="Cuomo C."/>
            <person name="de Hoog S."/>
            <person name="Gorbushina A."/>
            <person name="Stielow B."/>
            <person name="Teixiera M."/>
            <person name="Abouelleil A."/>
            <person name="Chapman S.B."/>
            <person name="Priest M."/>
            <person name="Young S.K."/>
            <person name="Wortman J."/>
            <person name="Nusbaum C."/>
            <person name="Birren B."/>
        </authorList>
    </citation>
    <scope>NUCLEOTIDE SEQUENCE [LARGE SCALE GENOMIC DNA]</scope>
    <source>
        <strain evidence="2 3">CBS 89968</strain>
    </source>
</reference>
<dbReference type="Proteomes" id="UP000053328">
    <property type="component" value="Unassembled WGS sequence"/>
</dbReference>
<accession>A0A0D2BKV4</accession>
<evidence type="ECO:0000259" key="1">
    <source>
        <dbReference type="Pfam" id="PF01266"/>
    </source>
</evidence>
<proteinExistence type="predicted"/>
<dbReference type="AlphaFoldDB" id="A0A0D2BKV4"/>
<dbReference type="RefSeq" id="XP_016232090.1">
    <property type="nucleotide sequence ID" value="XM_016383467.1"/>
</dbReference>
<dbReference type="InterPro" id="IPR006076">
    <property type="entry name" value="FAD-dep_OxRdtase"/>
</dbReference>
<dbReference type="GO" id="GO:0005737">
    <property type="term" value="C:cytoplasm"/>
    <property type="evidence" value="ECO:0007669"/>
    <property type="project" value="TreeGrafter"/>
</dbReference>
<evidence type="ECO:0000313" key="2">
    <source>
        <dbReference type="EMBL" id="KIW11874.1"/>
    </source>
</evidence>
<dbReference type="SUPFAM" id="SSF51905">
    <property type="entry name" value="FAD/NAD(P)-binding domain"/>
    <property type="match status" value="1"/>
</dbReference>
<dbReference type="HOGENOM" id="CLU_022730_2_1_1"/>
<dbReference type="PANTHER" id="PTHR13847">
    <property type="entry name" value="SARCOSINE DEHYDROGENASE-RELATED"/>
    <property type="match status" value="1"/>
</dbReference>